<accession>A0A5J5EZM4</accession>
<evidence type="ECO:0000256" key="1">
    <source>
        <dbReference type="SAM" id="Coils"/>
    </source>
</evidence>
<name>A0A5J5EZM4_9PEZI</name>
<protein>
    <submittedName>
        <fullName evidence="3">Uncharacterized protein</fullName>
    </submittedName>
</protein>
<feature type="compositionally biased region" description="Basic and acidic residues" evidence="2">
    <location>
        <begin position="241"/>
        <end position="251"/>
    </location>
</feature>
<sequence length="606" mass="69583">MAIFRNYPVRRTSVRSPHHVMSQMKGIIGGLFLLGIHPMLNPTEMPPVRSLPTRVRDTLRPWSLNYLWSGYSQASSEPPPTPPARQTADHAVRRHRERERPGRRRYCSDPEMVEYRSSNPEGPREPLPSATQRARETKLPAEPNVDEEAKYLFRSTEDAKRLKQAEQALALTETHLEAQPQEHQDAGLAEEKATRRALDSVEGQEAGKDRASGNQPPQQGLRPKGTATRPEAHDVTIQMDCRPEERERQTDKPLPTRKHRDWVMRPLSRLQEQRDTSEHEDRRQARQTEDLRQANIINRLNNENVMLKRALDDKDQQHALQIEQLLSEKARLKEKIDELHNSHVLSLNSVGTGLEPISDQTFEERFRVLHDDVNFWCRKLFKKAEVLRLEEMNRGLQRLLEHRLLGTEGLTFSYLLDMVSWAFMEETILSRWFPTLPADLEPLFETVEGHVRQGDLSTTKERSSYWGAYTKSLLFQDPGAKDKLKNISRLASGLLNRLIDVQKTSKAIYYEDIYAKMEASLIDARFLAADLKCQRGYYEIDSAIRAGDPYDEQRMADVTCTVEAGESGTVSAILSKGWVKRPFRGAKVEAVICKARVLVVPNARHR</sequence>
<evidence type="ECO:0000313" key="4">
    <source>
        <dbReference type="Proteomes" id="UP000326924"/>
    </source>
</evidence>
<dbReference type="EMBL" id="VXIS01000074">
    <property type="protein sequence ID" value="KAA8907974.1"/>
    <property type="molecule type" value="Genomic_DNA"/>
</dbReference>
<gene>
    <name evidence="3" type="ORF">FN846DRAFT_686322</name>
</gene>
<feature type="coiled-coil region" evidence="1">
    <location>
        <begin position="297"/>
        <end position="342"/>
    </location>
</feature>
<keyword evidence="1" id="KW-0175">Coiled coil</keyword>
<organism evidence="3 4">
    <name type="scientific">Sphaerosporella brunnea</name>
    <dbReference type="NCBI Taxonomy" id="1250544"/>
    <lineage>
        <taxon>Eukaryota</taxon>
        <taxon>Fungi</taxon>
        <taxon>Dikarya</taxon>
        <taxon>Ascomycota</taxon>
        <taxon>Pezizomycotina</taxon>
        <taxon>Pezizomycetes</taxon>
        <taxon>Pezizales</taxon>
        <taxon>Pyronemataceae</taxon>
        <taxon>Sphaerosporella</taxon>
    </lineage>
</organism>
<evidence type="ECO:0000256" key="2">
    <source>
        <dbReference type="SAM" id="MobiDB-lite"/>
    </source>
</evidence>
<proteinExistence type="predicted"/>
<dbReference type="Proteomes" id="UP000326924">
    <property type="component" value="Unassembled WGS sequence"/>
</dbReference>
<reference evidence="3 4" key="1">
    <citation type="submission" date="2019-09" db="EMBL/GenBank/DDBJ databases">
        <title>Draft genome of the ectomycorrhizal ascomycete Sphaerosporella brunnea.</title>
        <authorList>
            <consortium name="DOE Joint Genome Institute"/>
            <person name="Benucci G.M."/>
            <person name="Marozzi G."/>
            <person name="Antonielli L."/>
            <person name="Sanchez S."/>
            <person name="Marco P."/>
            <person name="Wang X."/>
            <person name="Falini L.B."/>
            <person name="Barry K."/>
            <person name="Haridas S."/>
            <person name="Lipzen A."/>
            <person name="Labutti K."/>
            <person name="Grigoriev I.V."/>
            <person name="Murat C."/>
            <person name="Martin F."/>
            <person name="Albertini E."/>
            <person name="Donnini D."/>
            <person name="Bonito G."/>
        </authorList>
    </citation>
    <scope>NUCLEOTIDE SEQUENCE [LARGE SCALE GENOMIC DNA]</scope>
    <source>
        <strain evidence="3 4">Sb_GMNB300</strain>
    </source>
</reference>
<keyword evidence="4" id="KW-1185">Reference proteome</keyword>
<evidence type="ECO:0000313" key="3">
    <source>
        <dbReference type="EMBL" id="KAA8907974.1"/>
    </source>
</evidence>
<feature type="region of interest" description="Disordered" evidence="2">
    <location>
        <begin position="176"/>
        <end position="290"/>
    </location>
</feature>
<dbReference type="InParanoid" id="A0A5J5EZM4"/>
<feature type="compositionally biased region" description="Basic and acidic residues" evidence="2">
    <location>
        <begin position="271"/>
        <end position="290"/>
    </location>
</feature>
<dbReference type="OrthoDB" id="5428464at2759"/>
<comment type="caution">
    <text evidence="3">The sequence shown here is derived from an EMBL/GenBank/DDBJ whole genome shotgun (WGS) entry which is preliminary data.</text>
</comment>
<feature type="compositionally biased region" description="Basic and acidic residues" evidence="2">
    <location>
        <begin position="176"/>
        <end position="211"/>
    </location>
</feature>
<feature type="compositionally biased region" description="Basic residues" evidence="2">
    <location>
        <begin position="92"/>
        <end position="105"/>
    </location>
</feature>
<dbReference type="AlphaFoldDB" id="A0A5J5EZM4"/>
<feature type="region of interest" description="Disordered" evidence="2">
    <location>
        <begin position="72"/>
        <end position="148"/>
    </location>
</feature>